<comment type="caution">
    <text evidence="1">The sequence shown here is derived from an EMBL/GenBank/DDBJ whole genome shotgun (WGS) entry which is preliminary data.</text>
</comment>
<reference evidence="1 2" key="1">
    <citation type="submission" date="2018-03" db="EMBL/GenBank/DDBJ databases">
        <title>Bioinformatic expansion and discovery of thiopeptide antibiotics.</title>
        <authorList>
            <person name="Schwalen C.J."/>
            <person name="Hudson G.A."/>
            <person name="Mitchell D.A."/>
        </authorList>
    </citation>
    <scope>NUCLEOTIDE SEQUENCE [LARGE SCALE GENOMIC DNA]</scope>
    <source>
        <strain evidence="1 2">NRRL 8041</strain>
    </source>
</reference>
<proteinExistence type="predicted"/>
<dbReference type="Proteomes" id="UP000248333">
    <property type="component" value="Unassembled WGS sequence"/>
</dbReference>
<protein>
    <submittedName>
        <fullName evidence="1">Uncharacterized protein</fullName>
    </submittedName>
</protein>
<name>A0A318NP14_9ACTN</name>
<dbReference type="Pfam" id="PF19707">
    <property type="entry name" value="DUF6204"/>
    <property type="match status" value="1"/>
</dbReference>
<sequence>MARKTYQVIVRGRFAPLDDEQRAALLAKADDHDVFRAKFTEEGTVTYERSLLAFTFRCLVPATDEDGEAVVIGKAEALAAAAVSGIGADYRDLRSVSTDLDNIKIRRREHRYS</sequence>
<evidence type="ECO:0000313" key="2">
    <source>
        <dbReference type="Proteomes" id="UP000248333"/>
    </source>
</evidence>
<keyword evidence="2" id="KW-1185">Reference proteome</keyword>
<organism evidence="1 2">
    <name type="scientific">Micromonospora arborensis</name>
    <dbReference type="NCBI Taxonomy" id="2116518"/>
    <lineage>
        <taxon>Bacteria</taxon>
        <taxon>Bacillati</taxon>
        <taxon>Actinomycetota</taxon>
        <taxon>Actinomycetes</taxon>
        <taxon>Micromonosporales</taxon>
        <taxon>Micromonosporaceae</taxon>
        <taxon>Micromonospora</taxon>
    </lineage>
</organism>
<accession>A0A318NP14</accession>
<dbReference type="InterPro" id="IPR045778">
    <property type="entry name" value="DUF6204"/>
</dbReference>
<evidence type="ECO:0000313" key="1">
    <source>
        <dbReference type="EMBL" id="PYC74992.1"/>
    </source>
</evidence>
<gene>
    <name evidence="1" type="ORF">C7C45_03655</name>
</gene>
<dbReference type="AlphaFoldDB" id="A0A318NP14"/>
<dbReference type="EMBL" id="PYBV01000005">
    <property type="protein sequence ID" value="PYC74992.1"/>
    <property type="molecule type" value="Genomic_DNA"/>
</dbReference>